<dbReference type="SUPFAM" id="SSF55729">
    <property type="entry name" value="Acyl-CoA N-acyltransferases (Nat)"/>
    <property type="match status" value="1"/>
</dbReference>
<keyword evidence="5" id="KW-1185">Reference proteome</keyword>
<gene>
    <name evidence="4" type="ORF">ATY39_13395</name>
</gene>
<organism evidence="4 5">
    <name type="scientific">Rummeliibacillus stabekisii</name>
    <dbReference type="NCBI Taxonomy" id="241244"/>
    <lineage>
        <taxon>Bacteria</taxon>
        <taxon>Bacillati</taxon>
        <taxon>Bacillota</taxon>
        <taxon>Bacilli</taxon>
        <taxon>Bacillales</taxon>
        <taxon>Caryophanaceae</taxon>
        <taxon>Rummeliibacillus</taxon>
    </lineage>
</organism>
<dbReference type="Proteomes" id="UP000076021">
    <property type="component" value="Chromosome"/>
</dbReference>
<evidence type="ECO:0000259" key="3">
    <source>
        <dbReference type="PROSITE" id="PS51186"/>
    </source>
</evidence>
<protein>
    <submittedName>
        <fullName evidence="4">Phosphinothricin acetyltransferase</fullName>
    </submittedName>
</protein>
<reference evidence="5" key="2">
    <citation type="submission" date="2016-03" db="EMBL/GenBank/DDBJ databases">
        <authorList>
            <person name="Ploux O."/>
        </authorList>
    </citation>
    <scope>NUCLEOTIDE SEQUENCE [LARGE SCALE GENOMIC DNA]</scope>
    <source>
        <strain evidence="5">PP9</strain>
    </source>
</reference>
<dbReference type="InterPro" id="IPR016181">
    <property type="entry name" value="Acyl_CoA_acyltransferase"/>
</dbReference>
<dbReference type="PANTHER" id="PTHR43072">
    <property type="entry name" value="N-ACETYLTRANSFERASE"/>
    <property type="match status" value="1"/>
</dbReference>
<evidence type="ECO:0000313" key="5">
    <source>
        <dbReference type="Proteomes" id="UP000076021"/>
    </source>
</evidence>
<evidence type="ECO:0000256" key="2">
    <source>
        <dbReference type="ARBA" id="ARBA00023315"/>
    </source>
</evidence>
<name>A0A143HFR1_9BACL</name>
<evidence type="ECO:0000256" key="1">
    <source>
        <dbReference type="ARBA" id="ARBA00022679"/>
    </source>
</evidence>
<dbReference type="KEGG" id="rst:ATY39_13395"/>
<evidence type="ECO:0000313" key="4">
    <source>
        <dbReference type="EMBL" id="AMX00317.1"/>
    </source>
</evidence>
<sequence length="165" mass="18674">MANNIEIRKMLDTDWSRVKGIYLEGIATGNATFQTEAPSFEEWTASHDSTCKMVAVKDGIIVGWIAISPVSSRSVYKGVGEISIYITTQVKNKGIGTVLFSKLIEESEKQGYWTLQSSIFKENMASLHLHKKLGFREVGYREKIAQHHGVWRDVILLERRSKNIV</sequence>
<feature type="domain" description="N-acetyltransferase" evidence="3">
    <location>
        <begin position="5"/>
        <end position="158"/>
    </location>
</feature>
<reference evidence="4 5" key="1">
    <citation type="journal article" date="2016" name="Genome Announc.">
        <title>Whole-Genome Sequence of Rummeliibacillus stabekisii Strain PP9 Isolated from Antarctic Soil.</title>
        <authorList>
            <person name="da Mota F.F."/>
            <person name="Vollu R.E."/>
            <person name="Jurelevicius D."/>
            <person name="Seldin L."/>
        </authorList>
    </citation>
    <scope>NUCLEOTIDE SEQUENCE [LARGE SCALE GENOMIC DNA]</scope>
    <source>
        <strain evidence="4 5">PP9</strain>
    </source>
</reference>
<keyword evidence="2" id="KW-0012">Acyltransferase</keyword>
<dbReference type="InterPro" id="IPR000182">
    <property type="entry name" value="GNAT_dom"/>
</dbReference>
<dbReference type="EMBL" id="CP014806">
    <property type="protein sequence ID" value="AMX00317.1"/>
    <property type="molecule type" value="Genomic_DNA"/>
</dbReference>
<dbReference type="AlphaFoldDB" id="A0A143HFR1"/>
<dbReference type="PROSITE" id="PS51186">
    <property type="entry name" value="GNAT"/>
    <property type="match status" value="1"/>
</dbReference>
<accession>A0A143HFR1</accession>
<dbReference type="CDD" id="cd04301">
    <property type="entry name" value="NAT_SF"/>
    <property type="match status" value="1"/>
</dbReference>
<dbReference type="Gene3D" id="3.40.630.30">
    <property type="match status" value="1"/>
</dbReference>
<dbReference type="STRING" id="241244.ATY39_13395"/>
<dbReference type="PANTHER" id="PTHR43072:SF23">
    <property type="entry name" value="UPF0039 PROTEIN C11D3.02C"/>
    <property type="match status" value="1"/>
</dbReference>
<dbReference type="GO" id="GO:0016747">
    <property type="term" value="F:acyltransferase activity, transferring groups other than amino-acyl groups"/>
    <property type="evidence" value="ECO:0007669"/>
    <property type="project" value="InterPro"/>
</dbReference>
<dbReference type="RefSeq" id="WP_066790577.1">
    <property type="nucleotide sequence ID" value="NZ_CP014806.1"/>
</dbReference>
<keyword evidence="1 4" id="KW-0808">Transferase</keyword>
<dbReference type="Pfam" id="PF00583">
    <property type="entry name" value="Acetyltransf_1"/>
    <property type="match status" value="1"/>
</dbReference>
<proteinExistence type="predicted"/>